<name>A0A8X6R0F4_NEPPI</name>
<sequence>MSGKKFIFHNHYKELEGECHFLKKLAFSASFISKDHDSFRTSFLTANVAKDEADVRKAGRSLETPQGLKKQNEFEENRK</sequence>
<comment type="caution">
    <text evidence="2">The sequence shown here is derived from an EMBL/GenBank/DDBJ whole genome shotgun (WGS) entry which is preliminary data.</text>
</comment>
<dbReference type="Proteomes" id="UP000887013">
    <property type="component" value="Unassembled WGS sequence"/>
</dbReference>
<dbReference type="EMBL" id="BMAW01037320">
    <property type="protein sequence ID" value="GFU47935.1"/>
    <property type="molecule type" value="Genomic_DNA"/>
</dbReference>
<protein>
    <submittedName>
        <fullName evidence="2">Uncharacterized protein</fullName>
    </submittedName>
</protein>
<evidence type="ECO:0000256" key="1">
    <source>
        <dbReference type="SAM" id="MobiDB-lite"/>
    </source>
</evidence>
<feature type="region of interest" description="Disordered" evidence="1">
    <location>
        <begin position="57"/>
        <end position="79"/>
    </location>
</feature>
<accession>A0A8X6R0F4</accession>
<feature type="compositionally biased region" description="Basic and acidic residues" evidence="1">
    <location>
        <begin position="70"/>
        <end position="79"/>
    </location>
</feature>
<evidence type="ECO:0000313" key="3">
    <source>
        <dbReference type="Proteomes" id="UP000887013"/>
    </source>
</evidence>
<keyword evidence="3" id="KW-1185">Reference proteome</keyword>
<evidence type="ECO:0000313" key="2">
    <source>
        <dbReference type="EMBL" id="GFU47935.1"/>
    </source>
</evidence>
<dbReference type="AlphaFoldDB" id="A0A8X6R0F4"/>
<reference evidence="2" key="1">
    <citation type="submission" date="2020-08" db="EMBL/GenBank/DDBJ databases">
        <title>Multicomponent nature underlies the extraordinary mechanical properties of spider dragline silk.</title>
        <authorList>
            <person name="Kono N."/>
            <person name="Nakamura H."/>
            <person name="Mori M."/>
            <person name="Yoshida Y."/>
            <person name="Ohtoshi R."/>
            <person name="Malay A.D."/>
            <person name="Moran D.A.P."/>
            <person name="Tomita M."/>
            <person name="Numata K."/>
            <person name="Arakawa K."/>
        </authorList>
    </citation>
    <scope>NUCLEOTIDE SEQUENCE</scope>
</reference>
<gene>
    <name evidence="2" type="ORF">NPIL_450151</name>
</gene>
<proteinExistence type="predicted"/>
<organism evidence="2 3">
    <name type="scientific">Nephila pilipes</name>
    <name type="common">Giant wood spider</name>
    <name type="synonym">Nephila maculata</name>
    <dbReference type="NCBI Taxonomy" id="299642"/>
    <lineage>
        <taxon>Eukaryota</taxon>
        <taxon>Metazoa</taxon>
        <taxon>Ecdysozoa</taxon>
        <taxon>Arthropoda</taxon>
        <taxon>Chelicerata</taxon>
        <taxon>Arachnida</taxon>
        <taxon>Araneae</taxon>
        <taxon>Araneomorphae</taxon>
        <taxon>Entelegynae</taxon>
        <taxon>Araneoidea</taxon>
        <taxon>Nephilidae</taxon>
        <taxon>Nephila</taxon>
    </lineage>
</organism>